<dbReference type="Gene3D" id="3.40.50.12370">
    <property type="match status" value="1"/>
</dbReference>
<comment type="similarity">
    <text evidence="1">Belongs to the universal stress protein A family.</text>
</comment>
<protein>
    <submittedName>
        <fullName evidence="3">Universal stress protein</fullName>
    </submittedName>
</protein>
<dbReference type="InterPro" id="IPR006016">
    <property type="entry name" value="UspA"/>
</dbReference>
<dbReference type="SUPFAM" id="SSF52402">
    <property type="entry name" value="Adenine nucleotide alpha hydrolases-like"/>
    <property type="match status" value="2"/>
</dbReference>
<proteinExistence type="inferred from homology"/>
<name>A0ABP8EBA9_9FLAO</name>
<dbReference type="PRINTS" id="PR01438">
    <property type="entry name" value="UNVRSLSTRESS"/>
</dbReference>
<evidence type="ECO:0000256" key="1">
    <source>
        <dbReference type="ARBA" id="ARBA00008791"/>
    </source>
</evidence>
<feature type="domain" description="UspA" evidence="2">
    <location>
        <begin position="1"/>
        <end position="146"/>
    </location>
</feature>
<comment type="caution">
    <text evidence="3">The sequence shown here is derived from an EMBL/GenBank/DDBJ whole genome shotgun (WGS) entry which is preliminary data.</text>
</comment>
<dbReference type="EMBL" id="BAABAV010000001">
    <property type="protein sequence ID" value="GAA4269521.1"/>
    <property type="molecule type" value="Genomic_DNA"/>
</dbReference>
<evidence type="ECO:0000313" key="4">
    <source>
        <dbReference type="Proteomes" id="UP001500027"/>
    </source>
</evidence>
<keyword evidence="4" id="KW-1185">Reference proteome</keyword>
<dbReference type="PANTHER" id="PTHR46268">
    <property type="entry name" value="STRESS RESPONSE PROTEIN NHAX"/>
    <property type="match status" value="1"/>
</dbReference>
<dbReference type="InterPro" id="IPR006015">
    <property type="entry name" value="Universal_stress_UspA"/>
</dbReference>
<gene>
    <name evidence="3" type="ORF">GCM10022257_16220</name>
</gene>
<dbReference type="Pfam" id="PF00582">
    <property type="entry name" value="Usp"/>
    <property type="match status" value="1"/>
</dbReference>
<organism evidence="3 4">
    <name type="scientific">Hyunsoonleella aestuarii</name>
    <dbReference type="NCBI Taxonomy" id="912802"/>
    <lineage>
        <taxon>Bacteria</taxon>
        <taxon>Pseudomonadati</taxon>
        <taxon>Bacteroidota</taxon>
        <taxon>Flavobacteriia</taxon>
        <taxon>Flavobacteriales</taxon>
        <taxon>Flavobacteriaceae</taxon>
    </lineage>
</organism>
<accession>A0ABP8EBA9</accession>
<evidence type="ECO:0000259" key="2">
    <source>
        <dbReference type="Pfam" id="PF00582"/>
    </source>
</evidence>
<reference evidence="4" key="1">
    <citation type="journal article" date="2019" name="Int. J. Syst. Evol. Microbiol.">
        <title>The Global Catalogue of Microorganisms (GCM) 10K type strain sequencing project: providing services to taxonomists for standard genome sequencing and annotation.</title>
        <authorList>
            <consortium name="The Broad Institute Genomics Platform"/>
            <consortium name="The Broad Institute Genome Sequencing Center for Infectious Disease"/>
            <person name="Wu L."/>
            <person name="Ma J."/>
        </authorList>
    </citation>
    <scope>NUCLEOTIDE SEQUENCE [LARGE SCALE GENOMIC DNA]</scope>
    <source>
        <strain evidence="4">JCM 17452</strain>
    </source>
</reference>
<dbReference type="CDD" id="cd00293">
    <property type="entry name" value="USP-like"/>
    <property type="match status" value="1"/>
</dbReference>
<dbReference type="PANTHER" id="PTHR46268:SF6">
    <property type="entry name" value="UNIVERSAL STRESS PROTEIN UP12"/>
    <property type="match status" value="1"/>
</dbReference>
<dbReference type="RefSeq" id="WP_139000578.1">
    <property type="nucleotide sequence ID" value="NZ_BAABAV010000001.1"/>
</dbReference>
<dbReference type="Proteomes" id="UP001500027">
    <property type="component" value="Unassembled WGS sequence"/>
</dbReference>
<sequence>MKSILLPTDFSKNSVNAIEFAVELFSNQDCDFHILNVQKASSFISDDMMTVSSSATIYRTIVDAAMKSINNIISKVESRYKNERHNFHSLIDYDNFTDAINQVSEKHNIDLIIMGTKGASGLEKALFGSNTVHVIQRCNKPILAIPDGCKFSDLTKIVFATTNLKAFVINELKVLKEFVDVYNAQLSILHIADKNHATYKTFDNSVLYDTYFEEAKHDYIDSISRDMFDEIHDYNIANDTKMLVVKNKKHSFLGRLFSKHGLETLAFKIDIPFLVLPSTD</sequence>
<evidence type="ECO:0000313" key="3">
    <source>
        <dbReference type="EMBL" id="GAA4269521.1"/>
    </source>
</evidence>